<comment type="cofactor">
    <cofactor evidence="1 5">
        <name>Zn(2+)</name>
        <dbReference type="ChEBI" id="CHEBI:29105"/>
    </cofactor>
</comment>
<evidence type="ECO:0000256" key="5">
    <source>
        <dbReference type="RuleBase" id="RU361277"/>
    </source>
</evidence>
<dbReference type="CDD" id="cd08234">
    <property type="entry name" value="threonine_DH_like"/>
    <property type="match status" value="1"/>
</dbReference>
<dbReference type="PROSITE" id="PS00059">
    <property type="entry name" value="ADH_ZINC"/>
    <property type="match status" value="1"/>
</dbReference>
<dbReference type="GO" id="GO:0003960">
    <property type="term" value="F:quinone reductase (NADPH) activity"/>
    <property type="evidence" value="ECO:0007669"/>
    <property type="project" value="UniProtKB-EC"/>
</dbReference>
<dbReference type="SUPFAM" id="SSF51735">
    <property type="entry name" value="NAD(P)-binding Rossmann-fold domains"/>
    <property type="match status" value="1"/>
</dbReference>
<dbReference type="PANTHER" id="PTHR43401">
    <property type="entry name" value="L-THREONINE 3-DEHYDROGENASE"/>
    <property type="match status" value="1"/>
</dbReference>
<dbReference type="Pfam" id="PF00107">
    <property type="entry name" value="ADH_zinc_N"/>
    <property type="match status" value="1"/>
</dbReference>
<comment type="similarity">
    <text evidence="5">Belongs to the zinc-containing alcohol dehydrogenase family.</text>
</comment>
<dbReference type="EC" id="1.6.5.5" evidence="8"/>
<feature type="compositionally biased region" description="Basic and acidic residues" evidence="6">
    <location>
        <begin position="17"/>
        <end position="29"/>
    </location>
</feature>
<accession>A0A7W7RHQ9</accession>
<evidence type="ECO:0000259" key="7">
    <source>
        <dbReference type="SMART" id="SM00829"/>
    </source>
</evidence>
<dbReference type="InterPro" id="IPR020843">
    <property type="entry name" value="ER"/>
</dbReference>
<dbReference type="Gene3D" id="3.40.50.720">
    <property type="entry name" value="NAD(P)-binding Rossmann-like Domain"/>
    <property type="match status" value="1"/>
</dbReference>
<dbReference type="AlphaFoldDB" id="A0A7W7RHQ9"/>
<evidence type="ECO:0000256" key="1">
    <source>
        <dbReference type="ARBA" id="ARBA00001947"/>
    </source>
</evidence>
<feature type="domain" description="Enoyl reductase (ER)" evidence="7">
    <location>
        <begin position="19"/>
        <end position="336"/>
    </location>
</feature>
<keyword evidence="3 5" id="KW-0862">Zinc</keyword>
<evidence type="ECO:0000256" key="3">
    <source>
        <dbReference type="ARBA" id="ARBA00022833"/>
    </source>
</evidence>
<dbReference type="PANTHER" id="PTHR43401:SF5">
    <property type="entry name" value="ALCOHOL DEHYDROGENASE-RELATED"/>
    <property type="match status" value="1"/>
</dbReference>
<proteinExistence type="inferred from homology"/>
<gene>
    <name evidence="8" type="ORF">F4561_003005</name>
</gene>
<dbReference type="InterPro" id="IPR036291">
    <property type="entry name" value="NAD(P)-bd_dom_sf"/>
</dbReference>
<evidence type="ECO:0000256" key="2">
    <source>
        <dbReference type="ARBA" id="ARBA00022723"/>
    </source>
</evidence>
<reference evidence="8 9" key="1">
    <citation type="submission" date="2020-08" db="EMBL/GenBank/DDBJ databases">
        <title>Sequencing the genomes of 1000 actinobacteria strains.</title>
        <authorList>
            <person name="Klenk H.-P."/>
        </authorList>
    </citation>
    <scope>NUCLEOTIDE SEQUENCE [LARGE SCALE GENOMIC DNA]</scope>
    <source>
        <strain evidence="8 9">DSM 102030</strain>
    </source>
</reference>
<dbReference type="EMBL" id="JACHJT010000001">
    <property type="protein sequence ID" value="MBB4932185.1"/>
    <property type="molecule type" value="Genomic_DNA"/>
</dbReference>
<sequence length="343" mass="35492">MSNSRMGVPVRVATVEKPGDVRTGERPDPRPGPGHVVVRVGACGICGTDLHIADGEFPPSPYPLVPGHEFSGEIVETGSGAPADLRAGDRVAVDPSLFCGYCDACSAGRGNLCANWGAIGDTVDGAFAEYVSVPGANCHRLPESMSFAEGALVEPLSCAVHGMRRVGVAPGEEFLLVGAGTMGLLLQQLLQRGGARVTVVDQNTGRLAIAAELGAEATATSVAELGHQRFDAAVDATGAPAAIEAALDSLRRGGRFLVFGVAPDEARISVSPFRLYNDELTIVGSMAVLHSFRAARDLLASGAIATTPLLTHAVPLDRFPEALDLMRAGAGVKIQVVPEPTKD</sequence>
<dbReference type="Proteomes" id="UP000523007">
    <property type="component" value="Unassembled WGS sequence"/>
</dbReference>
<dbReference type="InterPro" id="IPR013149">
    <property type="entry name" value="ADH-like_C"/>
</dbReference>
<dbReference type="SUPFAM" id="SSF50129">
    <property type="entry name" value="GroES-like"/>
    <property type="match status" value="1"/>
</dbReference>
<organism evidence="8 9">
    <name type="scientific">Lipingzhangella halophila</name>
    <dbReference type="NCBI Taxonomy" id="1783352"/>
    <lineage>
        <taxon>Bacteria</taxon>
        <taxon>Bacillati</taxon>
        <taxon>Actinomycetota</taxon>
        <taxon>Actinomycetes</taxon>
        <taxon>Streptosporangiales</taxon>
        <taxon>Nocardiopsidaceae</taxon>
        <taxon>Lipingzhangella</taxon>
    </lineage>
</organism>
<keyword evidence="4 8" id="KW-0560">Oxidoreductase</keyword>
<name>A0A7W7RHQ9_9ACTN</name>
<dbReference type="InterPro" id="IPR011032">
    <property type="entry name" value="GroES-like_sf"/>
</dbReference>
<keyword evidence="9" id="KW-1185">Reference proteome</keyword>
<dbReference type="SMART" id="SM00829">
    <property type="entry name" value="PKS_ER"/>
    <property type="match status" value="1"/>
</dbReference>
<dbReference type="InterPro" id="IPR013154">
    <property type="entry name" value="ADH-like_N"/>
</dbReference>
<dbReference type="GO" id="GO:0008270">
    <property type="term" value="F:zinc ion binding"/>
    <property type="evidence" value="ECO:0007669"/>
    <property type="project" value="InterPro"/>
</dbReference>
<keyword evidence="2 5" id="KW-0479">Metal-binding</keyword>
<dbReference type="Pfam" id="PF08240">
    <property type="entry name" value="ADH_N"/>
    <property type="match status" value="1"/>
</dbReference>
<dbReference type="Gene3D" id="3.90.180.10">
    <property type="entry name" value="Medium-chain alcohol dehydrogenases, catalytic domain"/>
    <property type="match status" value="1"/>
</dbReference>
<evidence type="ECO:0000313" key="8">
    <source>
        <dbReference type="EMBL" id="MBB4932185.1"/>
    </source>
</evidence>
<dbReference type="InterPro" id="IPR002328">
    <property type="entry name" value="ADH_Zn_CS"/>
</dbReference>
<evidence type="ECO:0000313" key="9">
    <source>
        <dbReference type="Proteomes" id="UP000523007"/>
    </source>
</evidence>
<dbReference type="InterPro" id="IPR050129">
    <property type="entry name" value="Zn_alcohol_dh"/>
</dbReference>
<evidence type="ECO:0000256" key="4">
    <source>
        <dbReference type="ARBA" id="ARBA00023002"/>
    </source>
</evidence>
<evidence type="ECO:0000256" key="6">
    <source>
        <dbReference type="SAM" id="MobiDB-lite"/>
    </source>
</evidence>
<feature type="region of interest" description="Disordered" evidence="6">
    <location>
        <begin position="1"/>
        <end position="34"/>
    </location>
</feature>
<protein>
    <submittedName>
        <fullName evidence="8">NADPH2:quinone reductase</fullName>
        <ecNumber evidence="8">1.6.5.5</ecNumber>
    </submittedName>
</protein>
<comment type="caution">
    <text evidence="8">The sequence shown here is derived from an EMBL/GenBank/DDBJ whole genome shotgun (WGS) entry which is preliminary data.</text>
</comment>